<evidence type="ECO:0000256" key="5">
    <source>
        <dbReference type="ARBA" id="ARBA00049026"/>
    </source>
</evidence>
<reference evidence="9 10" key="1">
    <citation type="submission" date="2023-05" db="EMBL/GenBank/DDBJ databases">
        <title>Draft genome sequence of Streptomyces sp. B-S-A6 isolated from a cave soil in Thailand.</title>
        <authorList>
            <person name="Chamroensaksri N."/>
            <person name="Muangham S."/>
        </authorList>
    </citation>
    <scope>NUCLEOTIDE SEQUENCE [LARGE SCALE GENOMIC DNA]</scope>
    <source>
        <strain evidence="9 10">B-S-A6</strain>
    </source>
</reference>
<dbReference type="InterPro" id="IPR000192">
    <property type="entry name" value="Aminotrans_V_dom"/>
</dbReference>
<dbReference type="NCBIfam" id="NF003346">
    <property type="entry name" value="PRK04366.1"/>
    <property type="match status" value="1"/>
</dbReference>
<name>A0ABT6SJ22_9ACTN</name>
<dbReference type="EMBL" id="JASCIQ010000041">
    <property type="protein sequence ID" value="MDI3408160.1"/>
    <property type="molecule type" value="Genomic_DNA"/>
</dbReference>
<evidence type="ECO:0000259" key="7">
    <source>
        <dbReference type="Pfam" id="PF00266"/>
    </source>
</evidence>
<feature type="compositionally biased region" description="Low complexity" evidence="6">
    <location>
        <begin position="8"/>
        <end position="19"/>
    </location>
</feature>
<dbReference type="Gene3D" id="3.90.1150.10">
    <property type="entry name" value="Aspartate Aminotransferase, domain 1"/>
    <property type="match status" value="1"/>
</dbReference>
<dbReference type="InterPro" id="IPR015424">
    <property type="entry name" value="PyrdxlP-dep_Trfase"/>
</dbReference>
<dbReference type="InterPro" id="IPR049316">
    <property type="entry name" value="GDC-P_C"/>
</dbReference>
<dbReference type="InterPro" id="IPR015421">
    <property type="entry name" value="PyrdxlP-dep_Trfase_major"/>
</dbReference>
<keyword evidence="3" id="KW-0663">Pyridoxal phosphate</keyword>
<keyword evidence="10" id="KW-1185">Reference proteome</keyword>
<dbReference type="InterPro" id="IPR020581">
    <property type="entry name" value="GDC_P"/>
</dbReference>
<dbReference type="Pfam" id="PF21478">
    <property type="entry name" value="GcvP2_C"/>
    <property type="match status" value="1"/>
</dbReference>
<dbReference type="Gene3D" id="3.40.640.10">
    <property type="entry name" value="Type I PLP-dependent aspartate aminotransferase-like (Major domain)"/>
    <property type="match status" value="1"/>
</dbReference>
<evidence type="ECO:0000256" key="3">
    <source>
        <dbReference type="ARBA" id="ARBA00022898"/>
    </source>
</evidence>
<evidence type="ECO:0000259" key="8">
    <source>
        <dbReference type="Pfam" id="PF21478"/>
    </source>
</evidence>
<evidence type="ECO:0000313" key="10">
    <source>
        <dbReference type="Proteomes" id="UP001223978"/>
    </source>
</evidence>
<keyword evidence="4 9" id="KW-0560">Oxidoreductase</keyword>
<proteinExistence type="predicted"/>
<dbReference type="Pfam" id="PF00266">
    <property type="entry name" value="Aminotran_5"/>
    <property type="match status" value="1"/>
</dbReference>
<evidence type="ECO:0000256" key="6">
    <source>
        <dbReference type="SAM" id="MobiDB-lite"/>
    </source>
</evidence>
<evidence type="ECO:0000256" key="2">
    <source>
        <dbReference type="ARBA" id="ARBA00012134"/>
    </source>
</evidence>
<dbReference type="Proteomes" id="UP001223978">
    <property type="component" value="Unassembled WGS sequence"/>
</dbReference>
<comment type="catalytic activity">
    <reaction evidence="5">
        <text>N(6)-[(R)-lipoyl]-L-lysyl-[glycine-cleavage complex H protein] + glycine + H(+) = N(6)-[(R)-S(8)-aminomethyldihydrolipoyl]-L-lysyl-[glycine-cleavage complex H protein] + CO2</text>
        <dbReference type="Rhea" id="RHEA:24304"/>
        <dbReference type="Rhea" id="RHEA-COMP:10494"/>
        <dbReference type="Rhea" id="RHEA-COMP:10495"/>
        <dbReference type="ChEBI" id="CHEBI:15378"/>
        <dbReference type="ChEBI" id="CHEBI:16526"/>
        <dbReference type="ChEBI" id="CHEBI:57305"/>
        <dbReference type="ChEBI" id="CHEBI:83099"/>
        <dbReference type="ChEBI" id="CHEBI:83143"/>
        <dbReference type="EC" id="1.4.4.2"/>
    </reaction>
</comment>
<dbReference type="EC" id="1.4.4.2" evidence="2"/>
<evidence type="ECO:0000313" key="9">
    <source>
        <dbReference type="EMBL" id="MDI3408160.1"/>
    </source>
</evidence>
<evidence type="ECO:0000256" key="4">
    <source>
        <dbReference type="ARBA" id="ARBA00023002"/>
    </source>
</evidence>
<dbReference type="RefSeq" id="WP_282546066.1">
    <property type="nucleotide sequence ID" value="NZ_JASCIQ010000041.1"/>
</dbReference>
<feature type="domain" description="Aminotransferase class V" evidence="7">
    <location>
        <begin position="190"/>
        <end position="309"/>
    </location>
</feature>
<comment type="caution">
    <text evidence="9">The sequence shown here is derived from an EMBL/GenBank/DDBJ whole genome shotgun (WGS) entry which is preliminary data.</text>
</comment>
<evidence type="ECO:0000256" key="1">
    <source>
        <dbReference type="ARBA" id="ARBA00003788"/>
    </source>
</evidence>
<dbReference type="PANTHER" id="PTHR11773:SF1">
    <property type="entry name" value="GLYCINE DEHYDROGENASE (DECARBOXYLATING), MITOCHONDRIAL"/>
    <property type="match status" value="1"/>
</dbReference>
<organism evidence="9 10">
    <name type="scientific">Streptomyces cavernicola</name>
    <dbReference type="NCBI Taxonomy" id="3043613"/>
    <lineage>
        <taxon>Bacteria</taxon>
        <taxon>Bacillati</taxon>
        <taxon>Actinomycetota</taxon>
        <taxon>Actinomycetes</taxon>
        <taxon>Kitasatosporales</taxon>
        <taxon>Streptomycetaceae</taxon>
        <taxon>Streptomyces</taxon>
    </lineage>
</organism>
<protein>
    <recommendedName>
        <fullName evidence="2">glycine dehydrogenase (aminomethyl-transferring)</fullName>
        <ecNumber evidence="2">1.4.4.2</ecNumber>
    </recommendedName>
</protein>
<sequence length="537" mass="59123">MTAHHEQSTASSPVSTVSAEDARIAPKPRLRRFHQASWDEDLIFDLGSPGERGVLVPRPDPSLTPPEIPAALRRAEPPALPEMAQQQVLRHYLRLSQENLGADLNIDVGQGTCTMKYSPKVNDQFVRDPRIAALHPLQDEDTVQGVLGIVHALEQLLKEISGMDRVSLQPGAGSAAIYANVAMIRAYFEARGELDQRDEVITTIFSHPSNAACAKTAGFKVITLHPDADGYPDIEALKAAVGPRTAALLITNPEDTGIYNPRIEEFVRIVHEAGGLCSYDQANANGILGITRARDAGFDLCHFNLHKTFSTPHACGGPAAGACAVTAELAPYLPRPTVEFDGTTYRIDDDRPESVGKMRPFLGVVPNLVRAYAWIMSLGAEGLRAAAETAVLNNNYLLHKVRQIPGVSVPYAEGRPRVEQVRYSWQQLYEDTGVHSEELGLRAADFGTHYWTSHHPYVVPEPMTLEPTESYTRADLDEYAAILTEVAREAYESPETVRTAPHRSTVHRARPESLEDPATWAVSWRAYRRKILGEGLR</sequence>
<gene>
    <name evidence="9" type="primary">gcvPB</name>
    <name evidence="9" type="ORF">QIS96_30630</name>
</gene>
<dbReference type="SUPFAM" id="SSF53383">
    <property type="entry name" value="PLP-dependent transferases"/>
    <property type="match status" value="1"/>
</dbReference>
<dbReference type="PANTHER" id="PTHR11773">
    <property type="entry name" value="GLYCINE DEHYDROGENASE, DECARBOXYLATING"/>
    <property type="match status" value="1"/>
</dbReference>
<dbReference type="GO" id="GO:0004375">
    <property type="term" value="F:glycine dehydrogenase (decarboxylating) activity"/>
    <property type="evidence" value="ECO:0007669"/>
    <property type="project" value="UniProtKB-EC"/>
</dbReference>
<feature type="domain" description="Glycine dehydrogenase C-terminal" evidence="8">
    <location>
        <begin position="386"/>
        <end position="493"/>
    </location>
</feature>
<dbReference type="InterPro" id="IPR015422">
    <property type="entry name" value="PyrdxlP-dep_Trfase_small"/>
</dbReference>
<comment type="function">
    <text evidence="1">The glycine cleavage system catalyzes the degradation of glycine. The P protein binds the alpha-amino group of glycine through its pyridoxal phosphate cofactor; CO(2) is released and the remaining methylamine moiety is then transferred to the lipoamide cofactor of the H protein.</text>
</comment>
<dbReference type="Gene3D" id="6.20.440.10">
    <property type="match status" value="1"/>
</dbReference>
<feature type="region of interest" description="Disordered" evidence="6">
    <location>
        <begin position="1"/>
        <end position="24"/>
    </location>
</feature>
<accession>A0ABT6SJ22</accession>